<evidence type="ECO:0000313" key="2">
    <source>
        <dbReference type="Proteomes" id="UP000653411"/>
    </source>
</evidence>
<dbReference type="Proteomes" id="UP000653411">
    <property type="component" value="Unassembled WGS sequence"/>
</dbReference>
<proteinExistence type="predicted"/>
<keyword evidence="2" id="KW-1185">Reference proteome</keyword>
<dbReference type="RefSeq" id="WP_268239892.1">
    <property type="nucleotide sequence ID" value="NZ_BMML01000001.1"/>
</dbReference>
<dbReference type="AlphaFoldDB" id="A0A917UEY0"/>
<name>A0A917UEY0_9ACTN</name>
<accession>A0A917UEY0</accession>
<reference evidence="1" key="1">
    <citation type="journal article" date="2014" name="Int. J. Syst. Evol. Microbiol.">
        <title>Complete genome sequence of Corynebacterium casei LMG S-19264T (=DSM 44701T), isolated from a smear-ripened cheese.</title>
        <authorList>
            <consortium name="US DOE Joint Genome Institute (JGI-PGF)"/>
            <person name="Walter F."/>
            <person name="Albersmeier A."/>
            <person name="Kalinowski J."/>
            <person name="Ruckert C."/>
        </authorList>
    </citation>
    <scope>NUCLEOTIDE SEQUENCE</scope>
    <source>
        <strain evidence="1">CGMCC 4.7110</strain>
    </source>
</reference>
<reference evidence="1" key="2">
    <citation type="submission" date="2020-09" db="EMBL/GenBank/DDBJ databases">
        <authorList>
            <person name="Sun Q."/>
            <person name="Zhou Y."/>
        </authorList>
    </citation>
    <scope>NUCLEOTIDE SEQUENCE</scope>
    <source>
        <strain evidence="1">CGMCC 4.7110</strain>
    </source>
</reference>
<sequence>MRGDPYAYLNFFEDLATLTRTKSSHAVYRTARKRAYGRDGATA</sequence>
<comment type="caution">
    <text evidence="1">The sequence shown here is derived from an EMBL/GenBank/DDBJ whole genome shotgun (WGS) entry which is preliminary data.</text>
</comment>
<gene>
    <name evidence="1" type="ORF">GCM10011578_001390</name>
</gene>
<dbReference type="EMBL" id="BMML01000001">
    <property type="protein sequence ID" value="GGM86299.1"/>
    <property type="molecule type" value="Genomic_DNA"/>
</dbReference>
<protein>
    <submittedName>
        <fullName evidence="1">Uncharacterized protein</fullName>
    </submittedName>
</protein>
<organism evidence="1 2">
    <name type="scientific">Streptomyces fuscichromogenes</name>
    <dbReference type="NCBI Taxonomy" id="1324013"/>
    <lineage>
        <taxon>Bacteria</taxon>
        <taxon>Bacillati</taxon>
        <taxon>Actinomycetota</taxon>
        <taxon>Actinomycetes</taxon>
        <taxon>Kitasatosporales</taxon>
        <taxon>Streptomycetaceae</taxon>
        <taxon>Streptomyces</taxon>
    </lineage>
</organism>
<evidence type="ECO:0000313" key="1">
    <source>
        <dbReference type="EMBL" id="GGM86299.1"/>
    </source>
</evidence>